<organism evidence="15 16">
    <name type="scientific">Heliocybe sulcata</name>
    <dbReference type="NCBI Taxonomy" id="5364"/>
    <lineage>
        <taxon>Eukaryota</taxon>
        <taxon>Fungi</taxon>
        <taxon>Dikarya</taxon>
        <taxon>Basidiomycota</taxon>
        <taxon>Agaricomycotina</taxon>
        <taxon>Agaricomycetes</taxon>
        <taxon>Gloeophyllales</taxon>
        <taxon>Gloeophyllaceae</taxon>
        <taxon>Heliocybe</taxon>
    </lineage>
</organism>
<proteinExistence type="inferred from homology"/>
<dbReference type="AlphaFoldDB" id="A0A5C3N161"/>
<feature type="compositionally biased region" description="Acidic residues" evidence="13">
    <location>
        <begin position="545"/>
        <end position="556"/>
    </location>
</feature>
<gene>
    <name evidence="15" type="ORF">OE88DRAFT_1659830</name>
</gene>
<keyword evidence="5" id="KW-0227">DNA damage</keyword>
<dbReference type="GO" id="GO:0005634">
    <property type="term" value="C:nucleus"/>
    <property type="evidence" value="ECO:0007669"/>
    <property type="project" value="UniProtKB-SubCell"/>
</dbReference>
<evidence type="ECO:0000256" key="12">
    <source>
        <dbReference type="ARBA" id="ARBA00042677"/>
    </source>
</evidence>
<dbReference type="PANTHER" id="PTHR23240">
    <property type="entry name" value="DNA CROSS-LINK REPAIR PROTEIN PSO2/SNM1-RELATED"/>
    <property type="match status" value="1"/>
</dbReference>
<evidence type="ECO:0000256" key="6">
    <source>
        <dbReference type="ARBA" id="ARBA00022801"/>
    </source>
</evidence>
<dbReference type="SUPFAM" id="SSF56281">
    <property type="entry name" value="Metallo-hydrolase/oxidoreductase"/>
    <property type="match status" value="1"/>
</dbReference>
<dbReference type="GO" id="GO:0006303">
    <property type="term" value="P:double-strand break repair via nonhomologous end joining"/>
    <property type="evidence" value="ECO:0007669"/>
    <property type="project" value="TreeGrafter"/>
</dbReference>
<evidence type="ECO:0000313" key="16">
    <source>
        <dbReference type="Proteomes" id="UP000305948"/>
    </source>
</evidence>
<dbReference type="GO" id="GO:0006310">
    <property type="term" value="P:DNA recombination"/>
    <property type="evidence" value="ECO:0007669"/>
    <property type="project" value="UniProtKB-KW"/>
</dbReference>
<dbReference type="Pfam" id="PF07522">
    <property type="entry name" value="DRMBL"/>
    <property type="match status" value="1"/>
</dbReference>
<dbReference type="GO" id="GO:0004519">
    <property type="term" value="F:endonuclease activity"/>
    <property type="evidence" value="ECO:0007669"/>
    <property type="project" value="UniProtKB-KW"/>
</dbReference>
<name>A0A5C3N161_9AGAM</name>
<evidence type="ECO:0000256" key="5">
    <source>
        <dbReference type="ARBA" id="ARBA00022763"/>
    </source>
</evidence>
<dbReference type="EMBL" id="ML213512">
    <property type="protein sequence ID" value="TFK50772.1"/>
    <property type="molecule type" value="Genomic_DNA"/>
</dbReference>
<evidence type="ECO:0000256" key="2">
    <source>
        <dbReference type="ARBA" id="ARBA00010304"/>
    </source>
</evidence>
<comment type="subcellular location">
    <subcellularLocation>
        <location evidence="1">Nucleus</location>
    </subcellularLocation>
</comment>
<dbReference type="InterPro" id="IPR036866">
    <property type="entry name" value="RibonucZ/Hydroxyglut_hydro"/>
</dbReference>
<evidence type="ECO:0000256" key="4">
    <source>
        <dbReference type="ARBA" id="ARBA00022759"/>
    </source>
</evidence>
<keyword evidence="10" id="KW-0539">Nucleus</keyword>
<evidence type="ECO:0000256" key="3">
    <source>
        <dbReference type="ARBA" id="ARBA00022722"/>
    </source>
</evidence>
<keyword evidence="9" id="KW-0234">DNA repair</keyword>
<keyword evidence="7" id="KW-0269">Exonuclease</keyword>
<dbReference type="PANTHER" id="PTHR23240:SF8">
    <property type="entry name" value="PROTEIN ARTEMIS"/>
    <property type="match status" value="1"/>
</dbReference>
<evidence type="ECO:0000256" key="10">
    <source>
        <dbReference type="ARBA" id="ARBA00023242"/>
    </source>
</evidence>
<reference evidence="15 16" key="1">
    <citation type="journal article" date="2019" name="Nat. Ecol. Evol.">
        <title>Megaphylogeny resolves global patterns of mushroom evolution.</title>
        <authorList>
            <person name="Varga T."/>
            <person name="Krizsan K."/>
            <person name="Foldi C."/>
            <person name="Dima B."/>
            <person name="Sanchez-Garcia M."/>
            <person name="Sanchez-Ramirez S."/>
            <person name="Szollosi G.J."/>
            <person name="Szarkandi J.G."/>
            <person name="Papp V."/>
            <person name="Albert L."/>
            <person name="Andreopoulos W."/>
            <person name="Angelini C."/>
            <person name="Antonin V."/>
            <person name="Barry K.W."/>
            <person name="Bougher N.L."/>
            <person name="Buchanan P."/>
            <person name="Buyck B."/>
            <person name="Bense V."/>
            <person name="Catcheside P."/>
            <person name="Chovatia M."/>
            <person name="Cooper J."/>
            <person name="Damon W."/>
            <person name="Desjardin D."/>
            <person name="Finy P."/>
            <person name="Geml J."/>
            <person name="Haridas S."/>
            <person name="Hughes K."/>
            <person name="Justo A."/>
            <person name="Karasinski D."/>
            <person name="Kautmanova I."/>
            <person name="Kiss B."/>
            <person name="Kocsube S."/>
            <person name="Kotiranta H."/>
            <person name="LaButti K.M."/>
            <person name="Lechner B.E."/>
            <person name="Liimatainen K."/>
            <person name="Lipzen A."/>
            <person name="Lukacs Z."/>
            <person name="Mihaltcheva S."/>
            <person name="Morgado L.N."/>
            <person name="Niskanen T."/>
            <person name="Noordeloos M.E."/>
            <person name="Ohm R.A."/>
            <person name="Ortiz-Santana B."/>
            <person name="Ovrebo C."/>
            <person name="Racz N."/>
            <person name="Riley R."/>
            <person name="Savchenko A."/>
            <person name="Shiryaev A."/>
            <person name="Soop K."/>
            <person name="Spirin V."/>
            <person name="Szebenyi C."/>
            <person name="Tomsovsky M."/>
            <person name="Tulloss R.E."/>
            <person name="Uehling J."/>
            <person name="Grigoriev I.V."/>
            <person name="Vagvolgyi C."/>
            <person name="Papp T."/>
            <person name="Martin F.M."/>
            <person name="Miettinen O."/>
            <person name="Hibbett D.S."/>
            <person name="Nagy L.G."/>
        </authorList>
    </citation>
    <scope>NUCLEOTIDE SEQUENCE [LARGE SCALE GENOMIC DNA]</scope>
    <source>
        <strain evidence="15 16">OMC1185</strain>
    </source>
</reference>
<dbReference type="Gene3D" id="3.40.50.12650">
    <property type="match status" value="1"/>
</dbReference>
<feature type="compositionally biased region" description="Low complexity" evidence="13">
    <location>
        <begin position="579"/>
        <end position="589"/>
    </location>
</feature>
<accession>A0A5C3N161</accession>
<protein>
    <recommendedName>
        <fullName evidence="11">Protein artemis</fullName>
    </recommendedName>
    <alternativeName>
        <fullName evidence="12">DNA cross-link repair 1C protein</fullName>
    </alternativeName>
</protein>
<dbReference type="STRING" id="5364.A0A5C3N161"/>
<feature type="compositionally biased region" description="Basic and acidic residues" evidence="13">
    <location>
        <begin position="748"/>
        <end position="760"/>
    </location>
</feature>
<keyword evidence="3" id="KW-0540">Nuclease</keyword>
<evidence type="ECO:0000313" key="15">
    <source>
        <dbReference type="EMBL" id="TFK50772.1"/>
    </source>
</evidence>
<sequence length="918" mass="102028">MPPGSPYNSFVLPYSIRVDEFSSSSSISTVPALHMLSHTHSDHIVGLSAKSFSSIVICSQDAKEMLLRHEVYYERSLRDQEIRSECVRTFKHLKVEPTVSQDGQVHYQGSRDLLKAIPLHTPTVIELSNDEQVTVTLFDANHCPGAVMFLIEGPKGNILHTGDLRAESWFIESLIRNPFIQRYVDPGLPRAFSKGFKFADYIPVHHATQESLASIECRLACRTRRILDAIYLDTASVFSISLVPDKQAAVTGIIDLIALYPPTTPFFINSWTWGYEDILKGIAAAFNCQIHVDRYKYGVYQRLSDPFMRDIITRNEASTRFHACERFDRCKYVPDIREERSERAKEVVYINPVTMAGSAWHQYLAETKRKLEGGEKVTHLLVALSRHSPLPELMQFVNTFKPRRVVPNTLTAPLGGLDWLCIEKMFQDCIHLDSDQSSPPDAQLSTRDDSFIKDTLTDDVGEAAILNLEGDGAQETAERWAESGKLTKKLEVMRSYLTGKEEELVRCLLRKAGVSLNDVPAPSSSPGRENTPTGKKGKRKVDWMVDSEDETDDDADERGRTAHALFYDGSFPSQKESEVSSPSKSSVASTPGKTAPASKHSEGRPALRNEAKHSLPVTPRSSPVMLHRTTPRQLTTPPRHNSSERVDQSIAAKSPSFGNHTPHQPVSTAPPPVGSLLKCLHRSTGSARLKHSTDIPDAVSSSCALSSLKSPRGLTRDDTPFINLRNSRMNASGKARHSGLEEENLTEEPPKKKMKLEGGRNGDVSASLSRTSDKGAEKKTTVASPEKDGPMSVGRNRSTSKKRSVNPATQAQHVRQQVKSDSPYGPQHASFAGTTHESKQASSAIFQTETAEASVTASAPVTRNEHRSKHPLTPAELADREKQLKYEKEMREVRERLLSANPNFFKNIQELQKNTRGR</sequence>
<feature type="region of interest" description="Disordered" evidence="13">
    <location>
        <begin position="516"/>
        <end position="675"/>
    </location>
</feature>
<keyword evidence="16" id="KW-1185">Reference proteome</keyword>
<feature type="compositionally biased region" description="Polar residues" evidence="13">
    <location>
        <begin position="806"/>
        <end position="820"/>
    </location>
</feature>
<evidence type="ECO:0000256" key="8">
    <source>
        <dbReference type="ARBA" id="ARBA00023172"/>
    </source>
</evidence>
<dbReference type="GO" id="GO:0000723">
    <property type="term" value="P:telomere maintenance"/>
    <property type="evidence" value="ECO:0007669"/>
    <property type="project" value="TreeGrafter"/>
</dbReference>
<dbReference type="GO" id="GO:0035312">
    <property type="term" value="F:5'-3' DNA exonuclease activity"/>
    <property type="evidence" value="ECO:0007669"/>
    <property type="project" value="TreeGrafter"/>
</dbReference>
<dbReference type="InterPro" id="IPR011084">
    <property type="entry name" value="DRMBL"/>
</dbReference>
<feature type="compositionally biased region" description="Basic and acidic residues" evidence="13">
    <location>
        <begin position="599"/>
        <end position="613"/>
    </location>
</feature>
<feature type="domain" description="DNA repair metallo-beta-lactamase" evidence="14">
    <location>
        <begin position="308"/>
        <end position="409"/>
    </location>
</feature>
<dbReference type="OrthoDB" id="5561659at2759"/>
<keyword evidence="6" id="KW-0378">Hydrolase</keyword>
<keyword evidence="8" id="KW-0233">DNA recombination</keyword>
<keyword evidence="4" id="KW-0255">Endonuclease</keyword>
<evidence type="ECO:0000256" key="9">
    <source>
        <dbReference type="ARBA" id="ARBA00023204"/>
    </source>
</evidence>
<evidence type="ECO:0000256" key="7">
    <source>
        <dbReference type="ARBA" id="ARBA00022839"/>
    </source>
</evidence>
<feature type="compositionally biased region" description="Basic and acidic residues" evidence="13">
    <location>
        <begin position="771"/>
        <end position="789"/>
    </location>
</feature>
<dbReference type="Proteomes" id="UP000305948">
    <property type="component" value="Unassembled WGS sequence"/>
</dbReference>
<feature type="compositionally biased region" description="Low complexity" evidence="13">
    <location>
        <begin position="848"/>
        <end position="862"/>
    </location>
</feature>
<feature type="region of interest" description="Disordered" evidence="13">
    <location>
        <begin position="705"/>
        <end position="880"/>
    </location>
</feature>
<evidence type="ECO:0000256" key="13">
    <source>
        <dbReference type="SAM" id="MobiDB-lite"/>
    </source>
</evidence>
<evidence type="ECO:0000259" key="14">
    <source>
        <dbReference type="Pfam" id="PF07522"/>
    </source>
</evidence>
<comment type="similarity">
    <text evidence="2">Belongs to the DNA repair metallo-beta-lactamase (DRMBL) family.</text>
</comment>
<dbReference type="Gene3D" id="3.60.15.10">
    <property type="entry name" value="Ribonuclease Z/Hydroxyacylglutathione hydrolase-like"/>
    <property type="match status" value="1"/>
</dbReference>
<evidence type="ECO:0000256" key="1">
    <source>
        <dbReference type="ARBA" id="ARBA00004123"/>
    </source>
</evidence>
<feature type="compositionally biased region" description="Polar residues" evidence="13">
    <location>
        <begin position="522"/>
        <end position="533"/>
    </location>
</feature>
<dbReference type="GO" id="GO:0036297">
    <property type="term" value="P:interstrand cross-link repair"/>
    <property type="evidence" value="ECO:0007669"/>
    <property type="project" value="TreeGrafter"/>
</dbReference>
<feature type="compositionally biased region" description="Polar residues" evidence="13">
    <location>
        <begin position="832"/>
        <end position="847"/>
    </location>
</feature>
<dbReference type="GO" id="GO:0003684">
    <property type="term" value="F:damaged DNA binding"/>
    <property type="evidence" value="ECO:0007669"/>
    <property type="project" value="TreeGrafter"/>
</dbReference>
<evidence type="ECO:0000256" key="11">
    <source>
        <dbReference type="ARBA" id="ARBA00039759"/>
    </source>
</evidence>
<feature type="compositionally biased region" description="Polar residues" evidence="13">
    <location>
        <begin position="656"/>
        <end position="667"/>
    </location>
</feature>